<accession>A0A6L9W1I3</accession>
<dbReference type="Pfam" id="PF07238">
    <property type="entry name" value="PilZ"/>
    <property type="match status" value="1"/>
</dbReference>
<feature type="region of interest" description="Disordered" evidence="1">
    <location>
        <begin position="1"/>
        <end position="70"/>
    </location>
</feature>
<protein>
    <submittedName>
        <fullName evidence="3">PilZ domain-containing protein</fullName>
    </submittedName>
</protein>
<evidence type="ECO:0000313" key="4">
    <source>
        <dbReference type="Proteomes" id="UP000479241"/>
    </source>
</evidence>
<feature type="compositionally biased region" description="Basic residues" evidence="1">
    <location>
        <begin position="34"/>
        <end position="43"/>
    </location>
</feature>
<reference evidence="3 4" key="1">
    <citation type="submission" date="2019-12" db="EMBL/GenBank/DDBJ databases">
        <title>the WGS of Blastococcus saxobsidens 67B17.</title>
        <authorList>
            <person name="Jiang Z."/>
        </authorList>
    </citation>
    <scope>NUCLEOTIDE SEQUENCE [LARGE SCALE GENOMIC DNA]</scope>
    <source>
        <strain evidence="3 4">67B17</strain>
    </source>
</reference>
<dbReference type="GO" id="GO:0035438">
    <property type="term" value="F:cyclic-di-GMP binding"/>
    <property type="evidence" value="ECO:0007669"/>
    <property type="project" value="InterPro"/>
</dbReference>
<comment type="caution">
    <text evidence="3">The sequence shown here is derived from an EMBL/GenBank/DDBJ whole genome shotgun (WGS) entry which is preliminary data.</text>
</comment>
<dbReference type="InterPro" id="IPR009875">
    <property type="entry name" value="PilZ_domain"/>
</dbReference>
<evidence type="ECO:0000259" key="2">
    <source>
        <dbReference type="Pfam" id="PF07238"/>
    </source>
</evidence>
<evidence type="ECO:0000256" key="1">
    <source>
        <dbReference type="SAM" id="MobiDB-lite"/>
    </source>
</evidence>
<proteinExistence type="predicted"/>
<dbReference type="Proteomes" id="UP000479241">
    <property type="component" value="Unassembled WGS sequence"/>
</dbReference>
<feature type="compositionally biased region" description="Low complexity" evidence="1">
    <location>
        <begin position="61"/>
        <end position="70"/>
    </location>
</feature>
<dbReference type="EMBL" id="JAAGWG010000009">
    <property type="protein sequence ID" value="NEK85712.1"/>
    <property type="molecule type" value="Genomic_DNA"/>
</dbReference>
<dbReference type="AlphaFoldDB" id="A0A6L9W1I3"/>
<feature type="domain" description="PilZ" evidence="2">
    <location>
        <begin position="60"/>
        <end position="113"/>
    </location>
</feature>
<name>A0A6L9W1I3_9ACTN</name>
<feature type="compositionally biased region" description="Low complexity" evidence="1">
    <location>
        <begin position="10"/>
        <end position="24"/>
    </location>
</feature>
<organism evidence="3 4">
    <name type="scientific">Blastococcus saxobsidens</name>
    <dbReference type="NCBI Taxonomy" id="138336"/>
    <lineage>
        <taxon>Bacteria</taxon>
        <taxon>Bacillati</taxon>
        <taxon>Actinomycetota</taxon>
        <taxon>Actinomycetes</taxon>
        <taxon>Geodermatophilales</taxon>
        <taxon>Geodermatophilaceae</taxon>
        <taxon>Blastococcus</taxon>
    </lineage>
</organism>
<gene>
    <name evidence="3" type="ORF">GCU60_08040</name>
</gene>
<evidence type="ECO:0000313" key="3">
    <source>
        <dbReference type="EMBL" id="NEK85712.1"/>
    </source>
</evidence>
<sequence length="125" mass="13338">MEPDGDRPGRAQPAAAQRAGPRGAVGEHALVRRSAGRPHGRPQRGRDAGPGRRLGSAPGQGTRTDVTLDLGDTTVHVKGEIVRQTSQGPRWLLSMQFLDVSETTGDALRRRVFKALRDERAAAAG</sequence>